<dbReference type="InterPro" id="IPR014017">
    <property type="entry name" value="DNA_helicase_UvrD-like_C"/>
</dbReference>
<dbReference type="InterPro" id="IPR027417">
    <property type="entry name" value="P-loop_NTPase"/>
</dbReference>
<dbReference type="GO" id="GO:0004527">
    <property type="term" value="F:exonuclease activity"/>
    <property type="evidence" value="ECO:0007669"/>
    <property type="project" value="UniProtKB-KW"/>
</dbReference>
<keyword evidence="3" id="KW-0227">DNA damage</keyword>
<keyword evidence="7 15" id="KW-0067">ATP-binding</keyword>
<evidence type="ECO:0000256" key="6">
    <source>
        <dbReference type="ARBA" id="ARBA00022839"/>
    </source>
</evidence>
<dbReference type="PROSITE" id="PS51217">
    <property type="entry name" value="UVRD_HELICASE_CTER"/>
    <property type="match status" value="1"/>
</dbReference>
<comment type="caution">
    <text evidence="19">The sequence shown here is derived from an EMBL/GenBank/DDBJ whole genome shotgun (WGS) entry which is preliminary data.</text>
</comment>
<evidence type="ECO:0000256" key="10">
    <source>
        <dbReference type="ARBA" id="ARBA00023235"/>
    </source>
</evidence>
<feature type="region of interest" description="Disordered" evidence="16">
    <location>
        <begin position="956"/>
        <end position="990"/>
    </location>
</feature>
<comment type="catalytic activity">
    <reaction evidence="11">
        <text>Couples ATP hydrolysis with the unwinding of duplex DNA by translocating in the 3'-5' direction.</text>
        <dbReference type="EC" id="5.6.2.4"/>
    </reaction>
</comment>
<evidence type="ECO:0000256" key="13">
    <source>
        <dbReference type="ARBA" id="ARBA00034923"/>
    </source>
</evidence>
<dbReference type="InterPro" id="IPR038726">
    <property type="entry name" value="PDDEXK_AddAB-type"/>
</dbReference>
<evidence type="ECO:0000256" key="9">
    <source>
        <dbReference type="ARBA" id="ARBA00023204"/>
    </source>
</evidence>
<gene>
    <name evidence="19" type="ORF">BXY39_3139</name>
</gene>
<dbReference type="PANTHER" id="PTHR11070">
    <property type="entry name" value="UVRD / RECB / PCRA DNA HELICASE FAMILY MEMBER"/>
    <property type="match status" value="1"/>
</dbReference>
<evidence type="ECO:0000259" key="17">
    <source>
        <dbReference type="PROSITE" id="PS51198"/>
    </source>
</evidence>
<dbReference type="GO" id="GO:0003677">
    <property type="term" value="F:DNA binding"/>
    <property type="evidence" value="ECO:0007669"/>
    <property type="project" value="UniProtKB-KW"/>
</dbReference>
<evidence type="ECO:0000256" key="8">
    <source>
        <dbReference type="ARBA" id="ARBA00023125"/>
    </source>
</evidence>
<dbReference type="InterPro" id="IPR000212">
    <property type="entry name" value="DNA_helicase_UvrD/REP"/>
</dbReference>
<keyword evidence="6" id="KW-0269">Exonuclease</keyword>
<name>A0A3M0C2A6_9PROT</name>
<dbReference type="EC" id="5.6.2.4" evidence="12"/>
<evidence type="ECO:0000313" key="20">
    <source>
        <dbReference type="Proteomes" id="UP000271227"/>
    </source>
</evidence>
<evidence type="ECO:0000256" key="3">
    <source>
        <dbReference type="ARBA" id="ARBA00022763"/>
    </source>
</evidence>
<dbReference type="InterPro" id="IPR011604">
    <property type="entry name" value="PDDEXK-like_dom_sf"/>
</dbReference>
<evidence type="ECO:0000313" key="19">
    <source>
        <dbReference type="EMBL" id="RMB02787.1"/>
    </source>
</evidence>
<dbReference type="AlphaFoldDB" id="A0A3M0C2A6"/>
<keyword evidence="9" id="KW-0234">DNA repair</keyword>
<keyword evidence="10" id="KW-0413">Isomerase</keyword>
<keyword evidence="20" id="KW-1185">Reference proteome</keyword>
<dbReference type="SUPFAM" id="SSF52980">
    <property type="entry name" value="Restriction endonuclease-like"/>
    <property type="match status" value="1"/>
</dbReference>
<dbReference type="GO" id="GO:0043138">
    <property type="term" value="F:3'-5' DNA helicase activity"/>
    <property type="evidence" value="ECO:0007669"/>
    <property type="project" value="UniProtKB-EC"/>
</dbReference>
<dbReference type="Gene3D" id="3.90.320.10">
    <property type="match status" value="1"/>
</dbReference>
<organism evidence="19 20">
    <name type="scientific">Eilatimonas milleporae</name>
    <dbReference type="NCBI Taxonomy" id="911205"/>
    <lineage>
        <taxon>Bacteria</taxon>
        <taxon>Pseudomonadati</taxon>
        <taxon>Pseudomonadota</taxon>
        <taxon>Alphaproteobacteria</taxon>
        <taxon>Kordiimonadales</taxon>
        <taxon>Kordiimonadaceae</taxon>
        <taxon>Eilatimonas</taxon>
    </lineage>
</organism>
<feature type="binding site" evidence="15">
    <location>
        <begin position="19"/>
        <end position="26"/>
    </location>
    <ligand>
        <name>ATP</name>
        <dbReference type="ChEBI" id="CHEBI:30616"/>
    </ligand>
</feature>
<dbReference type="GO" id="GO:0033202">
    <property type="term" value="C:DNA helicase complex"/>
    <property type="evidence" value="ECO:0007669"/>
    <property type="project" value="TreeGrafter"/>
</dbReference>
<reference evidence="19 20" key="1">
    <citation type="submission" date="2018-10" db="EMBL/GenBank/DDBJ databases">
        <title>Genomic Encyclopedia of Archaeal and Bacterial Type Strains, Phase II (KMG-II): from individual species to whole genera.</title>
        <authorList>
            <person name="Goeker M."/>
        </authorList>
    </citation>
    <scope>NUCLEOTIDE SEQUENCE [LARGE SCALE GENOMIC DNA]</scope>
    <source>
        <strain evidence="19 20">DSM 25217</strain>
    </source>
</reference>
<protein>
    <recommendedName>
        <fullName evidence="12">DNA 3'-5' helicase</fullName>
        <ecNumber evidence="12">5.6.2.4</ecNumber>
    </recommendedName>
    <alternativeName>
        <fullName evidence="13">DNA 3'-5' helicase II</fullName>
    </alternativeName>
</protein>
<feature type="domain" description="UvrD-like helicase C-terminal" evidence="18">
    <location>
        <begin position="513"/>
        <end position="809"/>
    </location>
</feature>
<proteinExistence type="predicted"/>
<sequence length="1159" mass="124370">MTEHQARATEPSLTAWVGASAGTGKTHVLTARVLRLMLTGTPPEKLLCLTFTKAAAAEMKARIFRELGGWAVMTDDALIAAIGQRTGEYADDSMLARARQLFAHVLDLTAGLQIQTFHSFCQSLLGRFPLEADLSPGFEGMEESAAAEVMAEARDGTLAKTRLSGGERLKTALDTVAGLVTENTFDEVIGRLSFEMPRLGAVHSHFNGDMEAIRRALYRALGLEPDETPDSVRAGACAAGVFDDAGLAGLAGALASGSPADRKRGQAVAAFLEDHGRAAAFRAFEQVFLTADGGPRKRVATKAVLTGAPALDDVITATQERLASLRERAAKARAAAATAALLHLGFAQLAEYRRVKEARGLIDFDDMISHTLGLLDRPGIAPWILFKLDHGLDHILVDEAQDTNRAQWQVVEALAAEFYAGEGARDMARTVFAVGDAKQSIFSFQRADPREFLAARDRVFARARAADMVADDVPLSLSFRSSGAVMGLVDAVFADGAPAADGVALDGVPVRHDFHRSGDGGLVELWPLEEAAAPAEADGWRPPTVQETAADAQERAAWRLARRIRAMVRGGDMLVSKGRAIQPGDILVLVRRRTAFVDHLVKAFKSLNLPVAGRDRMMLRDELAVMDTLAALRFVLQPGDDLSLAALLKSPFIGLDEDALFSLAHRRGGSLWDALCARAAACGTAGVDDGMTGADGGVDNGADDGPALGTARRMLGDLLSAADRMTPFEFLSHVLVVHHGRDRLARRLGSDVHDPLDELLAAALDFERVHAPSLEGFLAHMDRSESQIKRDLEAGGGAIRIMTVHSAKGLQAPVVFLGDCASVPDGVRDSRLVPLELGEGAPDLLLWTSPAKDLPLVKDKKAMIGARLIAEYRRLLYVALTRAEDRLYALGWRGREPLSDKSWYHALEAGFARLEGETVTGPDGLRVRRFSVAQRRRVTPPGPEAPLAATAARPLWYDAPPPAEPTPPRPLAPSRPDDEEPAVLSPLSRGGKPFRRGRLVHSMLEFLPDLPAAQRAEAARRYLALPAHKLSGDEQAALAAEVLAILAHPEFAGLFGPGSRAEAPIAGVIGNRVISGQVDRLVIGEDTVLIVDYKTNRPPPRSAADVGAVYIKQMALYAAALRTIYPGRRVRAALLWTETPVLMPLPEDRLSAALDAMGL</sequence>
<dbReference type="Pfam" id="PF12705">
    <property type="entry name" value="PDDEXK_1"/>
    <property type="match status" value="1"/>
</dbReference>
<dbReference type="Gene3D" id="3.40.50.300">
    <property type="entry name" value="P-loop containing nucleotide triphosphate hydrolases"/>
    <property type="match status" value="3"/>
</dbReference>
<dbReference type="Gene3D" id="1.10.486.10">
    <property type="entry name" value="PCRA, domain 4"/>
    <property type="match status" value="1"/>
</dbReference>
<dbReference type="GO" id="GO:0005524">
    <property type="term" value="F:ATP binding"/>
    <property type="evidence" value="ECO:0007669"/>
    <property type="project" value="UniProtKB-UniRule"/>
</dbReference>
<dbReference type="GO" id="GO:0000725">
    <property type="term" value="P:recombinational repair"/>
    <property type="evidence" value="ECO:0007669"/>
    <property type="project" value="TreeGrafter"/>
</dbReference>
<dbReference type="Pfam" id="PF00580">
    <property type="entry name" value="UvrD-helicase"/>
    <property type="match status" value="1"/>
</dbReference>
<evidence type="ECO:0000256" key="4">
    <source>
        <dbReference type="ARBA" id="ARBA00022801"/>
    </source>
</evidence>
<evidence type="ECO:0000256" key="2">
    <source>
        <dbReference type="ARBA" id="ARBA00022741"/>
    </source>
</evidence>
<feature type="compositionally biased region" description="Pro residues" evidence="16">
    <location>
        <begin position="959"/>
        <end position="973"/>
    </location>
</feature>
<accession>A0A3M0C2A6</accession>
<dbReference type="PROSITE" id="PS51198">
    <property type="entry name" value="UVRD_HELICASE_ATP_BIND"/>
    <property type="match status" value="1"/>
</dbReference>
<comment type="catalytic activity">
    <reaction evidence="14">
        <text>ATP + H2O = ADP + phosphate + H(+)</text>
        <dbReference type="Rhea" id="RHEA:13065"/>
        <dbReference type="ChEBI" id="CHEBI:15377"/>
        <dbReference type="ChEBI" id="CHEBI:15378"/>
        <dbReference type="ChEBI" id="CHEBI:30616"/>
        <dbReference type="ChEBI" id="CHEBI:43474"/>
        <dbReference type="ChEBI" id="CHEBI:456216"/>
        <dbReference type="EC" id="5.6.2.4"/>
    </reaction>
</comment>
<dbReference type="Gene3D" id="3.30.160.800">
    <property type="match status" value="1"/>
</dbReference>
<evidence type="ECO:0000259" key="18">
    <source>
        <dbReference type="PROSITE" id="PS51217"/>
    </source>
</evidence>
<keyword evidence="2 15" id="KW-0547">Nucleotide-binding</keyword>
<dbReference type="Pfam" id="PF13361">
    <property type="entry name" value="UvrD_C"/>
    <property type="match status" value="1"/>
</dbReference>
<dbReference type="InterPro" id="IPR011335">
    <property type="entry name" value="Restrct_endonuc-II-like"/>
</dbReference>
<dbReference type="SUPFAM" id="SSF52540">
    <property type="entry name" value="P-loop containing nucleoside triphosphate hydrolases"/>
    <property type="match status" value="1"/>
</dbReference>
<evidence type="ECO:0000256" key="12">
    <source>
        <dbReference type="ARBA" id="ARBA00034808"/>
    </source>
</evidence>
<keyword evidence="5 15" id="KW-0347">Helicase</keyword>
<evidence type="ECO:0000256" key="14">
    <source>
        <dbReference type="ARBA" id="ARBA00048988"/>
    </source>
</evidence>
<dbReference type="Proteomes" id="UP000271227">
    <property type="component" value="Unassembled WGS sequence"/>
</dbReference>
<evidence type="ECO:0000256" key="1">
    <source>
        <dbReference type="ARBA" id="ARBA00022722"/>
    </source>
</evidence>
<keyword evidence="1" id="KW-0540">Nuclease</keyword>
<feature type="domain" description="UvrD-like helicase ATP-binding" evidence="17">
    <location>
        <begin position="1"/>
        <end position="482"/>
    </location>
</feature>
<evidence type="ECO:0000256" key="5">
    <source>
        <dbReference type="ARBA" id="ARBA00022806"/>
    </source>
</evidence>
<evidence type="ECO:0000256" key="16">
    <source>
        <dbReference type="SAM" id="MobiDB-lite"/>
    </source>
</evidence>
<dbReference type="EMBL" id="REFR01000014">
    <property type="protein sequence ID" value="RMB02787.1"/>
    <property type="molecule type" value="Genomic_DNA"/>
</dbReference>
<keyword evidence="4 15" id="KW-0378">Hydrolase</keyword>
<evidence type="ECO:0000256" key="15">
    <source>
        <dbReference type="PROSITE-ProRule" id="PRU00560"/>
    </source>
</evidence>
<keyword evidence="8" id="KW-0238">DNA-binding</keyword>
<dbReference type="PANTHER" id="PTHR11070:SF2">
    <property type="entry name" value="ATP-DEPENDENT DNA HELICASE SRS2"/>
    <property type="match status" value="1"/>
</dbReference>
<dbReference type="InParanoid" id="A0A3M0C2A6"/>
<dbReference type="InterPro" id="IPR014016">
    <property type="entry name" value="UvrD-like_ATP-bd"/>
</dbReference>
<dbReference type="GO" id="GO:0005829">
    <property type="term" value="C:cytosol"/>
    <property type="evidence" value="ECO:0007669"/>
    <property type="project" value="TreeGrafter"/>
</dbReference>
<evidence type="ECO:0000256" key="11">
    <source>
        <dbReference type="ARBA" id="ARBA00034617"/>
    </source>
</evidence>
<evidence type="ECO:0000256" key="7">
    <source>
        <dbReference type="ARBA" id="ARBA00022840"/>
    </source>
</evidence>